<evidence type="ECO:0000313" key="2">
    <source>
        <dbReference type="EMBL" id="DAF32273.1"/>
    </source>
</evidence>
<feature type="compositionally biased region" description="Basic and acidic residues" evidence="1">
    <location>
        <begin position="15"/>
        <end position="30"/>
    </location>
</feature>
<evidence type="ECO:0008006" key="3">
    <source>
        <dbReference type="Google" id="ProtNLM"/>
    </source>
</evidence>
<name>A0A8S5RV98_9CAUD</name>
<dbReference type="EMBL" id="BK056595">
    <property type="protein sequence ID" value="DAF32273.1"/>
    <property type="molecule type" value="Genomic_DNA"/>
</dbReference>
<accession>A0A8S5RV98</accession>
<evidence type="ECO:0000256" key="1">
    <source>
        <dbReference type="SAM" id="MobiDB-lite"/>
    </source>
</evidence>
<proteinExistence type="predicted"/>
<sequence>MASPAQIQANVRYNRSRDSITIRPSKEDGAAVRQAAAAAGQSVQGYIMQACSERMQRENHDKPKGT</sequence>
<reference evidence="2" key="1">
    <citation type="journal article" date="2021" name="Proc. Natl. Acad. Sci. U.S.A.">
        <title>A Catalog of Tens of Thousands of Viruses from Human Metagenomes Reveals Hidden Associations with Chronic Diseases.</title>
        <authorList>
            <person name="Tisza M.J."/>
            <person name="Buck C.B."/>
        </authorList>
    </citation>
    <scope>NUCLEOTIDE SEQUENCE</scope>
    <source>
        <strain evidence="2">CtphE103</strain>
    </source>
</reference>
<protein>
    <recommendedName>
        <fullName evidence="3">DUF1778 domain-containing protein</fullName>
    </recommendedName>
</protein>
<feature type="region of interest" description="Disordered" evidence="1">
    <location>
        <begin position="1"/>
        <end position="34"/>
    </location>
</feature>
<feature type="compositionally biased region" description="Polar residues" evidence="1">
    <location>
        <begin position="1"/>
        <end position="13"/>
    </location>
</feature>
<organism evidence="2">
    <name type="scientific">Ackermannviridae sp</name>
    <dbReference type="NCBI Taxonomy" id="2831612"/>
    <lineage>
        <taxon>Viruses</taxon>
        <taxon>Duplodnaviria</taxon>
        <taxon>Heunggongvirae</taxon>
        <taxon>Uroviricota</taxon>
        <taxon>Caudoviricetes</taxon>
        <taxon>Pantevenvirales</taxon>
        <taxon>Ackermannviridae</taxon>
    </lineage>
</organism>